<evidence type="ECO:0000313" key="1">
    <source>
        <dbReference type="EMBL" id="KAJ9071275.1"/>
    </source>
</evidence>
<dbReference type="EMBL" id="QTSX02003340">
    <property type="protein sequence ID" value="KAJ9071275.1"/>
    <property type="molecule type" value="Genomic_DNA"/>
</dbReference>
<comment type="caution">
    <text evidence="1">The sequence shown here is derived from an EMBL/GenBank/DDBJ whole genome shotgun (WGS) entry which is preliminary data.</text>
</comment>
<organism evidence="1 2">
    <name type="scientific">Entomophthora muscae</name>
    <dbReference type="NCBI Taxonomy" id="34485"/>
    <lineage>
        <taxon>Eukaryota</taxon>
        <taxon>Fungi</taxon>
        <taxon>Fungi incertae sedis</taxon>
        <taxon>Zoopagomycota</taxon>
        <taxon>Entomophthoromycotina</taxon>
        <taxon>Entomophthoromycetes</taxon>
        <taxon>Entomophthorales</taxon>
        <taxon>Entomophthoraceae</taxon>
        <taxon>Entomophthora</taxon>
    </lineage>
</organism>
<accession>A0ACC2T9G9</accession>
<evidence type="ECO:0000313" key="2">
    <source>
        <dbReference type="Proteomes" id="UP001165960"/>
    </source>
</evidence>
<gene>
    <name evidence="1" type="ORF">DSO57_1038552</name>
</gene>
<dbReference type="Proteomes" id="UP001165960">
    <property type="component" value="Unassembled WGS sequence"/>
</dbReference>
<reference evidence="1" key="1">
    <citation type="submission" date="2022-04" db="EMBL/GenBank/DDBJ databases">
        <title>Genome of the entomopathogenic fungus Entomophthora muscae.</title>
        <authorList>
            <person name="Elya C."/>
            <person name="Lovett B.R."/>
            <person name="Lee E."/>
            <person name="Macias A.M."/>
            <person name="Hajek A.E."/>
            <person name="De Bivort B.L."/>
            <person name="Kasson M.T."/>
            <person name="De Fine Licht H.H."/>
            <person name="Stajich J.E."/>
        </authorList>
    </citation>
    <scope>NUCLEOTIDE SEQUENCE</scope>
    <source>
        <strain evidence="1">Berkeley</strain>
    </source>
</reference>
<sequence length="150" mass="16284">MFLLWGVVLCQSLVQKDGGMCHGVDIREISIAKVHERYWDGTLTPGRLTACYLDRILALNPALGAVVSINPLALTKATELDQLGDDRFRLKLFGIPVLVNDNIAAEGMQTTAGSLMLYDFLPKSDALVVERLLEQGAIILGKANLSEMAG</sequence>
<protein>
    <submittedName>
        <fullName evidence="1">Uncharacterized protein</fullName>
    </submittedName>
</protein>
<keyword evidence="2" id="KW-1185">Reference proteome</keyword>
<name>A0ACC2T9G9_9FUNG</name>
<proteinExistence type="predicted"/>